<dbReference type="InterPro" id="IPR042070">
    <property type="entry name" value="PucR_C-HTH_sf"/>
</dbReference>
<dbReference type="AlphaFoldDB" id="A0A511AB43"/>
<name>A0A511AB43_9MICO</name>
<keyword evidence="5" id="KW-1185">Reference proteome</keyword>
<evidence type="ECO:0008006" key="6">
    <source>
        <dbReference type="Google" id="ProtNLM"/>
    </source>
</evidence>
<dbReference type="Pfam" id="PF17853">
    <property type="entry name" value="GGDEF_2"/>
    <property type="match status" value="1"/>
</dbReference>
<comment type="similarity">
    <text evidence="1">Belongs to the CdaR family.</text>
</comment>
<dbReference type="PANTHER" id="PTHR33744:SF7">
    <property type="entry name" value="PUCR FAMILY TRANSCRIPTIONAL REGULATOR"/>
    <property type="match status" value="1"/>
</dbReference>
<protein>
    <recommendedName>
        <fullName evidence="6">PucR family transcriptional regulator</fullName>
    </recommendedName>
</protein>
<evidence type="ECO:0000313" key="4">
    <source>
        <dbReference type="EMBL" id="GEK85404.1"/>
    </source>
</evidence>
<evidence type="ECO:0000313" key="5">
    <source>
        <dbReference type="Proteomes" id="UP000321225"/>
    </source>
</evidence>
<dbReference type="PANTHER" id="PTHR33744">
    <property type="entry name" value="CARBOHYDRATE DIACID REGULATOR"/>
    <property type="match status" value="1"/>
</dbReference>
<accession>A0A511AB43</accession>
<dbReference type="EMBL" id="BJUW01000002">
    <property type="protein sequence ID" value="GEK85404.1"/>
    <property type="molecule type" value="Genomic_DNA"/>
</dbReference>
<dbReference type="Gene3D" id="1.10.10.2840">
    <property type="entry name" value="PucR C-terminal helix-turn-helix domain"/>
    <property type="match status" value="1"/>
</dbReference>
<feature type="domain" description="PucR C-terminal helix-turn-helix" evidence="2">
    <location>
        <begin position="431"/>
        <end position="488"/>
    </location>
</feature>
<evidence type="ECO:0000256" key="1">
    <source>
        <dbReference type="ARBA" id="ARBA00006754"/>
    </source>
</evidence>
<proteinExistence type="inferred from homology"/>
<reference evidence="4 5" key="1">
    <citation type="submission" date="2019-07" db="EMBL/GenBank/DDBJ databases">
        <title>Whole genome shotgun sequence of Microbacterium aerolatum NBRC 103071.</title>
        <authorList>
            <person name="Hosoyama A."/>
            <person name="Uohara A."/>
            <person name="Ohji S."/>
            <person name="Ichikawa N."/>
        </authorList>
    </citation>
    <scope>NUCLEOTIDE SEQUENCE [LARGE SCALE GENOMIC DNA]</scope>
    <source>
        <strain evidence="4 5">NBRC 103071</strain>
    </source>
</reference>
<dbReference type="Pfam" id="PF13556">
    <property type="entry name" value="HTH_30"/>
    <property type="match status" value="1"/>
</dbReference>
<organism evidence="4 5">
    <name type="scientific">Microbacterium aerolatum</name>
    <dbReference type="NCBI Taxonomy" id="153731"/>
    <lineage>
        <taxon>Bacteria</taxon>
        <taxon>Bacillati</taxon>
        <taxon>Actinomycetota</taxon>
        <taxon>Actinomycetes</taxon>
        <taxon>Micrococcales</taxon>
        <taxon>Microbacteriaceae</taxon>
        <taxon>Microbacterium</taxon>
    </lineage>
</organism>
<evidence type="ECO:0000259" key="3">
    <source>
        <dbReference type="Pfam" id="PF17853"/>
    </source>
</evidence>
<feature type="domain" description="CdaR GGDEF-like" evidence="3">
    <location>
        <begin position="247"/>
        <end position="376"/>
    </location>
</feature>
<comment type="caution">
    <text evidence="4">The sequence shown here is derived from an EMBL/GenBank/DDBJ whole genome shotgun (WGS) entry which is preliminary data.</text>
</comment>
<dbReference type="InterPro" id="IPR041522">
    <property type="entry name" value="CdaR_GGDEF"/>
</dbReference>
<dbReference type="InterPro" id="IPR025736">
    <property type="entry name" value="PucR_C-HTH_dom"/>
</dbReference>
<dbReference type="Proteomes" id="UP000321225">
    <property type="component" value="Unassembled WGS sequence"/>
</dbReference>
<sequence>MLVAQYLIRDLDSAAERLGLRHLAGPIDDRSIDRVDLGTLDRLDAVPAGALLILTGEEQPAPFRIDVALRRASARRLAGIVFTIDLALAETAAALAARGGVPVFCAPDADAAELAKAIDRAVAGGASEAMMRGAQAVERATEAAAGDDASSDGILAAASRALGTTLSVVEDPTVQWSERDAVCIGEVPIGRLTAASPDPATEVAIPVVAALLSRAAQRQSRDRFAPTQSRADLLIELVLTDSSRVEGFVGRAAHLGLPLQLSHVVAWLAPANPSAVHDRAPRTVQPALELFALQLVEERPEMWHFAFLQDDLMLVCTEEHGAPDHQRRVREVAVRIKEQAHLLAGSGWEYTVGLGTPQLGATGLRQSAAEARIAAESAIAAGRRGGVELTDVTGLRRVLLDVYASPISRDLLNDILRPLDELGAERALTAVRTLQSYLAHEGSLVHTGRELMLHPNGVGYRMRQIRELLGIDLDDPDVRFAVELACRVRLLGAG</sequence>
<dbReference type="InterPro" id="IPR051448">
    <property type="entry name" value="CdaR-like_regulators"/>
</dbReference>
<gene>
    <name evidence="4" type="ORF">MAE01_05800</name>
</gene>
<evidence type="ECO:0000259" key="2">
    <source>
        <dbReference type="Pfam" id="PF13556"/>
    </source>
</evidence>